<evidence type="ECO:0000256" key="1">
    <source>
        <dbReference type="ARBA" id="ARBA00001974"/>
    </source>
</evidence>
<dbReference type="GO" id="GO:0050131">
    <property type="term" value="F:N-methyl-L-amino-acid oxidase activity"/>
    <property type="evidence" value="ECO:0007669"/>
    <property type="project" value="UniProtKB-EC"/>
</dbReference>
<reference evidence="6 7" key="1">
    <citation type="submission" date="2022-08" db="EMBL/GenBank/DDBJ databases">
        <title>Algoriphagus sp. CAU 1643 isolated from mud.</title>
        <authorList>
            <person name="Kim W."/>
        </authorList>
    </citation>
    <scope>NUCLEOTIDE SEQUENCE [LARGE SCALE GENOMIC DNA]</scope>
    <source>
        <strain evidence="6 7">CAU 1643</strain>
    </source>
</reference>
<evidence type="ECO:0000256" key="3">
    <source>
        <dbReference type="ARBA" id="ARBA00022827"/>
    </source>
</evidence>
<dbReference type="SUPFAM" id="SSF54373">
    <property type="entry name" value="FAD-linked reductases, C-terminal domain"/>
    <property type="match status" value="1"/>
</dbReference>
<dbReference type="SUPFAM" id="SSF51905">
    <property type="entry name" value="FAD/NAD(P)-binding domain"/>
    <property type="match status" value="1"/>
</dbReference>
<keyword evidence="4 6" id="KW-0560">Oxidoreductase</keyword>
<dbReference type="InterPro" id="IPR036188">
    <property type="entry name" value="FAD/NAD-bd_sf"/>
</dbReference>
<dbReference type="Gene3D" id="3.30.9.10">
    <property type="entry name" value="D-Amino Acid Oxidase, subunit A, domain 2"/>
    <property type="match status" value="1"/>
</dbReference>
<keyword evidence="3" id="KW-0274">FAD</keyword>
<feature type="domain" description="FAD dependent oxidoreductase" evidence="5">
    <location>
        <begin position="5"/>
        <end position="365"/>
    </location>
</feature>
<keyword evidence="2" id="KW-0285">Flavoprotein</keyword>
<name>A0ABT2G7H0_9BACT</name>
<dbReference type="Gene3D" id="3.50.50.60">
    <property type="entry name" value="FAD/NAD(P)-binding domain"/>
    <property type="match status" value="1"/>
</dbReference>
<organism evidence="6 7">
    <name type="scientific">Algoriphagus limi</name>
    <dbReference type="NCBI Taxonomy" id="2975273"/>
    <lineage>
        <taxon>Bacteria</taxon>
        <taxon>Pseudomonadati</taxon>
        <taxon>Bacteroidota</taxon>
        <taxon>Cytophagia</taxon>
        <taxon>Cytophagales</taxon>
        <taxon>Cyclobacteriaceae</taxon>
        <taxon>Algoriphagus</taxon>
    </lineage>
</organism>
<dbReference type="InterPro" id="IPR045170">
    <property type="entry name" value="MTOX"/>
</dbReference>
<accession>A0ABT2G7H0</accession>
<keyword evidence="7" id="KW-1185">Reference proteome</keyword>
<dbReference type="Proteomes" id="UP001206788">
    <property type="component" value="Unassembled WGS sequence"/>
</dbReference>
<comment type="caution">
    <text evidence="6">The sequence shown here is derived from an EMBL/GenBank/DDBJ whole genome shotgun (WGS) entry which is preliminary data.</text>
</comment>
<evidence type="ECO:0000313" key="6">
    <source>
        <dbReference type="EMBL" id="MCS5491144.1"/>
    </source>
</evidence>
<dbReference type="EMBL" id="JANWGH010000002">
    <property type="protein sequence ID" value="MCS5491144.1"/>
    <property type="molecule type" value="Genomic_DNA"/>
</dbReference>
<sequence length="371" mass="41905">MLEVDYAVVGLGAVGSAALYFLSQKGESVLGIDRFDPPHSMGSSHGETRITRLAVGEGQEYVQLAKRSQQIWRELEELTKEDLFRQVGGILIESGEQPWVKYGGSSFFDKTCDYANSESVPHEILNQKELKEKFPAFETGSKGRAYYEPSAGYVFPEKIIRTQLDLAAKNGAKIRVHQPVQAIRQREGWVEIQLREETIRAKKVLISVGGWVKDFLGENEKPKFKICRQVLHWVKLKKGSPMESVKPVFMWGYGAEPTDFLYGFPSLDGKTVKLATEQFEEIPHPSFLDRTVNKEEQDLFLKDKIEGKFHGLLPEIERSEVCFYTVTEDAKFVIKTHPEMERVLLVSACSGHGFKHASALGEQLASELMVD</sequence>
<dbReference type="PANTHER" id="PTHR10961:SF7">
    <property type="entry name" value="FAD DEPENDENT OXIDOREDUCTASE DOMAIN-CONTAINING PROTEIN"/>
    <property type="match status" value="1"/>
</dbReference>
<gene>
    <name evidence="6" type="primary">solA</name>
    <name evidence="6" type="ORF">NY014_11920</name>
</gene>
<dbReference type="InterPro" id="IPR006076">
    <property type="entry name" value="FAD-dep_OxRdtase"/>
</dbReference>
<dbReference type="EC" id="1.5.3.2" evidence="6"/>
<dbReference type="RefSeq" id="WP_259414806.1">
    <property type="nucleotide sequence ID" value="NZ_JANWGH010000002.1"/>
</dbReference>
<evidence type="ECO:0000256" key="2">
    <source>
        <dbReference type="ARBA" id="ARBA00022630"/>
    </source>
</evidence>
<dbReference type="Pfam" id="PF01266">
    <property type="entry name" value="DAO"/>
    <property type="match status" value="1"/>
</dbReference>
<evidence type="ECO:0000256" key="4">
    <source>
        <dbReference type="ARBA" id="ARBA00023002"/>
    </source>
</evidence>
<proteinExistence type="predicted"/>
<dbReference type="NCBIfam" id="NF008425">
    <property type="entry name" value="PRK11259.1"/>
    <property type="match status" value="1"/>
</dbReference>
<protein>
    <submittedName>
        <fullName evidence="6">N-methyl-L-tryptophan oxidase</fullName>
        <ecNumber evidence="6">1.5.3.2</ecNumber>
    </submittedName>
</protein>
<comment type="cofactor">
    <cofactor evidence="1">
        <name>FAD</name>
        <dbReference type="ChEBI" id="CHEBI:57692"/>
    </cofactor>
</comment>
<evidence type="ECO:0000313" key="7">
    <source>
        <dbReference type="Proteomes" id="UP001206788"/>
    </source>
</evidence>
<dbReference type="PANTHER" id="PTHR10961">
    <property type="entry name" value="PEROXISOMAL SARCOSINE OXIDASE"/>
    <property type="match status" value="1"/>
</dbReference>
<evidence type="ECO:0000259" key="5">
    <source>
        <dbReference type="Pfam" id="PF01266"/>
    </source>
</evidence>